<comment type="catalytic activity">
    <reaction evidence="16">
        <text>leukotriene C4 = leukotriene A4 + glutathione</text>
        <dbReference type="Rhea" id="RHEA:17617"/>
        <dbReference type="ChEBI" id="CHEBI:57463"/>
        <dbReference type="ChEBI" id="CHEBI:57925"/>
        <dbReference type="ChEBI" id="CHEBI:57973"/>
        <dbReference type="EC" id="4.4.1.20"/>
    </reaction>
    <physiologicalReaction direction="right-to-left" evidence="16">
        <dbReference type="Rhea" id="RHEA:17619"/>
    </physiologicalReaction>
</comment>
<evidence type="ECO:0000256" key="16">
    <source>
        <dbReference type="ARBA" id="ARBA00049298"/>
    </source>
</evidence>
<dbReference type="PANTHER" id="PTHR10250:SF26">
    <property type="entry name" value="GLUTATHIONE S-TRANSFERASE 3, MITOCHONDRIAL"/>
    <property type="match status" value="1"/>
</dbReference>
<dbReference type="Pfam" id="PF01124">
    <property type="entry name" value="MAPEG"/>
    <property type="match status" value="1"/>
</dbReference>
<evidence type="ECO:0000256" key="21">
    <source>
        <dbReference type="SAM" id="Phobius"/>
    </source>
</evidence>
<comment type="pathway">
    <text evidence="13">Lipid metabolism; leukotriene C4 biosynthesis.</text>
</comment>
<evidence type="ECO:0000256" key="20">
    <source>
        <dbReference type="ARBA" id="ARBA00076908"/>
    </source>
</evidence>
<keyword evidence="6" id="KW-0560">Oxidoreductase</keyword>
<protein>
    <recommendedName>
        <fullName evidence="18">Glutathione S-transferase 3, mitochondrial</fullName>
        <ecNumber evidence="15">4.4.1.20</ecNumber>
    </recommendedName>
    <alternativeName>
        <fullName evidence="19">Glutathione peroxidase MGST3</fullName>
    </alternativeName>
    <alternativeName>
        <fullName evidence="20">LTC4 synthase MGST3</fullName>
    </alternativeName>
</protein>
<gene>
    <name evidence="22" type="primary">PARPA_09906.1 scaffold 39137</name>
</gene>
<dbReference type="SUPFAM" id="SSF161084">
    <property type="entry name" value="MAPEG domain-like"/>
    <property type="match status" value="1"/>
</dbReference>
<comment type="catalytic activity">
    <reaction evidence="17">
        <text>15-deoxy-Delta(12,14)-prostaglandin J2 + glutathione = 15-deoxy-Delta(12,14)-prostaglandin J2-S-(R)-glutathione</text>
        <dbReference type="Rhea" id="RHEA:75963"/>
        <dbReference type="ChEBI" id="CHEBI:57925"/>
        <dbReference type="ChEBI" id="CHEBI:85236"/>
        <dbReference type="ChEBI" id="CHEBI:194498"/>
    </reaction>
    <physiologicalReaction direction="left-to-right" evidence="17">
        <dbReference type="Rhea" id="RHEA:75964"/>
    </physiologicalReaction>
</comment>
<sequence>MTALTIPSEYGYVLGVAVASALYTFYLGFKVVGGARRAAKVPYPYMYAEKSEAEKDPKKNIFNCAQRAHQNTLEMLPVYNTLLLVGGLKYPEISATAGVVFILGRIVYVKGYVTGDPAKRTRGAFGVLGLITLLGTAASTVYSLVKN</sequence>
<keyword evidence="23" id="KW-1185">Reference proteome</keyword>
<feature type="transmembrane region" description="Helical" evidence="21">
    <location>
        <begin position="12"/>
        <end position="29"/>
    </location>
</feature>
<evidence type="ECO:0000256" key="8">
    <source>
        <dbReference type="ARBA" id="ARBA00023128"/>
    </source>
</evidence>
<dbReference type="GO" id="GO:0006629">
    <property type="term" value="P:lipid metabolic process"/>
    <property type="evidence" value="ECO:0007669"/>
    <property type="project" value="UniProtKB-KW"/>
</dbReference>
<dbReference type="Proteomes" id="UP000054107">
    <property type="component" value="Unassembled WGS sequence"/>
</dbReference>
<dbReference type="GO" id="GO:0004364">
    <property type="term" value="F:glutathione transferase activity"/>
    <property type="evidence" value="ECO:0007669"/>
    <property type="project" value="TreeGrafter"/>
</dbReference>
<evidence type="ECO:0000256" key="10">
    <source>
        <dbReference type="ARBA" id="ARBA00023139"/>
    </source>
</evidence>
<evidence type="ECO:0000256" key="19">
    <source>
        <dbReference type="ARBA" id="ARBA00075145"/>
    </source>
</evidence>
<comment type="pathway">
    <text evidence="14">Lipid metabolism; arachidonate metabolism.</text>
</comment>
<evidence type="ECO:0000256" key="18">
    <source>
        <dbReference type="ARBA" id="ARBA00069748"/>
    </source>
</evidence>
<keyword evidence="11" id="KW-0456">Lyase</keyword>
<keyword evidence="4" id="KW-1000">Mitochondrion outer membrane</keyword>
<keyword evidence="9 21" id="KW-0472">Membrane</keyword>
<feature type="transmembrane region" description="Helical" evidence="21">
    <location>
        <begin position="125"/>
        <end position="145"/>
    </location>
</feature>
<dbReference type="EMBL" id="LN732612">
    <property type="protein sequence ID" value="CEP15667.1"/>
    <property type="molecule type" value="Genomic_DNA"/>
</dbReference>
<evidence type="ECO:0000256" key="5">
    <source>
        <dbReference type="ARBA" id="ARBA00022989"/>
    </source>
</evidence>
<evidence type="ECO:0000313" key="23">
    <source>
        <dbReference type="Proteomes" id="UP000054107"/>
    </source>
</evidence>
<keyword evidence="3 21" id="KW-0812">Transmembrane</keyword>
<dbReference type="EC" id="4.4.1.20" evidence="15"/>
<dbReference type="GO" id="GO:0005741">
    <property type="term" value="C:mitochondrial outer membrane"/>
    <property type="evidence" value="ECO:0007669"/>
    <property type="project" value="UniProtKB-SubCell"/>
</dbReference>
<dbReference type="GO" id="GO:0004602">
    <property type="term" value="F:glutathione peroxidase activity"/>
    <property type="evidence" value="ECO:0007669"/>
    <property type="project" value="TreeGrafter"/>
</dbReference>
<evidence type="ECO:0000256" key="6">
    <source>
        <dbReference type="ARBA" id="ARBA00023002"/>
    </source>
</evidence>
<evidence type="ECO:0000256" key="13">
    <source>
        <dbReference type="ARBA" id="ARBA00037884"/>
    </source>
</evidence>
<dbReference type="GO" id="GO:0005783">
    <property type="term" value="C:endoplasmic reticulum"/>
    <property type="evidence" value="ECO:0007669"/>
    <property type="project" value="TreeGrafter"/>
</dbReference>
<accession>A0A0B7NJY3</accession>
<evidence type="ECO:0000256" key="7">
    <source>
        <dbReference type="ARBA" id="ARBA00023098"/>
    </source>
</evidence>
<dbReference type="GO" id="GO:0004464">
    <property type="term" value="F:leukotriene-C4 synthase activity"/>
    <property type="evidence" value="ECO:0007669"/>
    <property type="project" value="UniProtKB-EC"/>
</dbReference>
<evidence type="ECO:0000313" key="22">
    <source>
        <dbReference type="EMBL" id="CEP15667.1"/>
    </source>
</evidence>
<keyword evidence="10" id="KW-0564">Palmitate</keyword>
<proteinExistence type="predicted"/>
<organism evidence="22 23">
    <name type="scientific">Parasitella parasitica</name>
    <dbReference type="NCBI Taxonomy" id="35722"/>
    <lineage>
        <taxon>Eukaryota</taxon>
        <taxon>Fungi</taxon>
        <taxon>Fungi incertae sedis</taxon>
        <taxon>Mucoromycota</taxon>
        <taxon>Mucoromycotina</taxon>
        <taxon>Mucoromycetes</taxon>
        <taxon>Mucorales</taxon>
        <taxon>Mucorineae</taxon>
        <taxon>Mucoraceae</taxon>
        <taxon>Parasitella</taxon>
    </lineage>
</organism>
<evidence type="ECO:0000256" key="17">
    <source>
        <dbReference type="ARBA" id="ARBA00051411"/>
    </source>
</evidence>
<comment type="subcellular location">
    <subcellularLocation>
        <location evidence="1">Mitochondrion outer membrane</location>
        <topology evidence="1">Multi-pass membrane protein</topology>
    </subcellularLocation>
</comment>
<dbReference type="OrthoDB" id="410651at2759"/>
<name>A0A0B7NJY3_9FUNG</name>
<keyword evidence="8" id="KW-0496">Mitochondrion</keyword>
<evidence type="ECO:0000256" key="11">
    <source>
        <dbReference type="ARBA" id="ARBA00023239"/>
    </source>
</evidence>
<keyword evidence="12" id="KW-0449">Lipoprotein</keyword>
<dbReference type="InterPro" id="IPR050997">
    <property type="entry name" value="MAPEG"/>
</dbReference>
<dbReference type="GO" id="GO:0005635">
    <property type="term" value="C:nuclear envelope"/>
    <property type="evidence" value="ECO:0007669"/>
    <property type="project" value="TreeGrafter"/>
</dbReference>
<dbReference type="FunFam" id="1.20.120.550:FF:000004">
    <property type="entry name" value="Microsomal glutathione S-transferase 3"/>
    <property type="match status" value="1"/>
</dbReference>
<evidence type="ECO:0000256" key="12">
    <source>
        <dbReference type="ARBA" id="ARBA00023288"/>
    </source>
</evidence>
<evidence type="ECO:0000256" key="9">
    <source>
        <dbReference type="ARBA" id="ARBA00023136"/>
    </source>
</evidence>
<dbReference type="InterPro" id="IPR023352">
    <property type="entry name" value="MAPEG-like_dom_sf"/>
</dbReference>
<evidence type="ECO:0000256" key="1">
    <source>
        <dbReference type="ARBA" id="ARBA00004374"/>
    </source>
</evidence>
<dbReference type="Gene3D" id="1.20.120.550">
    <property type="entry name" value="Membrane associated eicosanoid/glutathione metabolism-like domain"/>
    <property type="match status" value="1"/>
</dbReference>
<keyword evidence="2" id="KW-0808">Transferase</keyword>
<evidence type="ECO:0000256" key="3">
    <source>
        <dbReference type="ARBA" id="ARBA00022692"/>
    </source>
</evidence>
<evidence type="ECO:0000256" key="2">
    <source>
        <dbReference type="ARBA" id="ARBA00022679"/>
    </source>
</evidence>
<evidence type="ECO:0000256" key="4">
    <source>
        <dbReference type="ARBA" id="ARBA00022787"/>
    </source>
</evidence>
<evidence type="ECO:0000256" key="14">
    <source>
        <dbReference type="ARBA" id="ARBA00037916"/>
    </source>
</evidence>
<reference evidence="22 23" key="1">
    <citation type="submission" date="2014-09" db="EMBL/GenBank/DDBJ databases">
        <authorList>
            <person name="Ellenberger Sabrina"/>
        </authorList>
    </citation>
    <scope>NUCLEOTIDE SEQUENCE [LARGE SCALE GENOMIC DNA]</scope>
    <source>
        <strain evidence="22 23">CBS 412.66</strain>
    </source>
</reference>
<evidence type="ECO:0000256" key="15">
    <source>
        <dbReference type="ARBA" id="ARBA00039056"/>
    </source>
</evidence>
<dbReference type="PANTHER" id="PTHR10250">
    <property type="entry name" value="MICROSOMAL GLUTATHIONE S-TRANSFERASE"/>
    <property type="match status" value="1"/>
</dbReference>
<keyword evidence="7" id="KW-0443">Lipid metabolism</keyword>
<dbReference type="InterPro" id="IPR001129">
    <property type="entry name" value="Membr-assoc_MAPEG"/>
</dbReference>
<dbReference type="AlphaFoldDB" id="A0A0B7NJY3"/>
<keyword evidence="5 21" id="KW-1133">Transmembrane helix</keyword>
<dbReference type="STRING" id="35722.A0A0B7NJY3"/>